<keyword evidence="3 8" id="KW-0413">Isomerase</keyword>
<dbReference type="Gene3D" id="3.30.2350.10">
    <property type="entry name" value="Pseudouridine synthase"/>
    <property type="match status" value="1"/>
</dbReference>
<dbReference type="CDD" id="cd02869">
    <property type="entry name" value="PseudoU_synth_RluA_like"/>
    <property type="match status" value="1"/>
</dbReference>
<dbReference type="GO" id="GO:0160141">
    <property type="term" value="F:23S rRNA pseudouridine(955/2504/2580) synthase activity"/>
    <property type="evidence" value="ECO:0007669"/>
    <property type="project" value="UniProtKB-EC"/>
</dbReference>
<dbReference type="Pfam" id="PF00849">
    <property type="entry name" value="PseudoU_synth_2"/>
    <property type="match status" value="1"/>
</dbReference>
<keyword evidence="9" id="KW-1185">Reference proteome</keyword>
<comment type="catalytic activity">
    <reaction evidence="1">
        <text>a uridine in RNA = a pseudouridine in RNA</text>
        <dbReference type="Rhea" id="RHEA:48348"/>
        <dbReference type="Rhea" id="RHEA-COMP:12068"/>
        <dbReference type="Rhea" id="RHEA-COMP:12069"/>
        <dbReference type="ChEBI" id="CHEBI:65314"/>
        <dbReference type="ChEBI" id="CHEBI:65315"/>
    </reaction>
</comment>
<dbReference type="SUPFAM" id="SSF55174">
    <property type="entry name" value="Alpha-L RNA-binding motif"/>
    <property type="match status" value="1"/>
</dbReference>
<comment type="similarity">
    <text evidence="2">Belongs to the pseudouridine synthase RluA family.</text>
</comment>
<evidence type="ECO:0000256" key="6">
    <source>
        <dbReference type="PROSITE-ProRule" id="PRU00182"/>
    </source>
</evidence>
<dbReference type="SMART" id="SM00363">
    <property type="entry name" value="S4"/>
    <property type="match status" value="1"/>
</dbReference>
<name>A0ABU0DXV6_9FIRM</name>
<dbReference type="InterPro" id="IPR002942">
    <property type="entry name" value="S4_RNA-bd"/>
</dbReference>
<gene>
    <name evidence="8" type="ORF">J2S15_000209</name>
</gene>
<dbReference type="Pfam" id="PF01479">
    <property type="entry name" value="S4"/>
    <property type="match status" value="1"/>
</dbReference>
<dbReference type="InterPro" id="IPR050188">
    <property type="entry name" value="RluA_PseudoU_synthase"/>
</dbReference>
<evidence type="ECO:0000256" key="5">
    <source>
        <dbReference type="ARBA" id="ARBA00033164"/>
    </source>
</evidence>
<proteinExistence type="inferred from homology"/>
<dbReference type="PANTHER" id="PTHR21600">
    <property type="entry name" value="MITOCHONDRIAL RNA PSEUDOURIDINE SYNTHASE"/>
    <property type="match status" value="1"/>
</dbReference>
<evidence type="ECO:0000256" key="1">
    <source>
        <dbReference type="ARBA" id="ARBA00000073"/>
    </source>
</evidence>
<dbReference type="InterPro" id="IPR020103">
    <property type="entry name" value="PsdUridine_synth_cat_dom_sf"/>
</dbReference>
<evidence type="ECO:0000259" key="7">
    <source>
        <dbReference type="SMART" id="SM00363"/>
    </source>
</evidence>
<organism evidence="8 9">
    <name type="scientific">Breznakia pachnodae</name>
    <dbReference type="NCBI Taxonomy" id="265178"/>
    <lineage>
        <taxon>Bacteria</taxon>
        <taxon>Bacillati</taxon>
        <taxon>Bacillota</taxon>
        <taxon>Erysipelotrichia</taxon>
        <taxon>Erysipelotrichales</taxon>
        <taxon>Erysipelotrichaceae</taxon>
        <taxon>Breznakia</taxon>
    </lineage>
</organism>
<dbReference type="Gene3D" id="3.10.290.10">
    <property type="entry name" value="RNA-binding S4 domain"/>
    <property type="match status" value="1"/>
</dbReference>
<feature type="domain" description="RNA-binding S4" evidence="7">
    <location>
        <begin position="13"/>
        <end position="72"/>
    </location>
</feature>
<evidence type="ECO:0000313" key="9">
    <source>
        <dbReference type="Proteomes" id="UP001230220"/>
    </source>
</evidence>
<dbReference type="SUPFAM" id="SSF55120">
    <property type="entry name" value="Pseudouridine synthase"/>
    <property type="match status" value="1"/>
</dbReference>
<dbReference type="InterPro" id="IPR036986">
    <property type="entry name" value="S4_RNA-bd_sf"/>
</dbReference>
<evidence type="ECO:0000256" key="2">
    <source>
        <dbReference type="ARBA" id="ARBA00010876"/>
    </source>
</evidence>
<dbReference type="PROSITE" id="PS50889">
    <property type="entry name" value="S4"/>
    <property type="match status" value="1"/>
</dbReference>
<reference evidence="8 9" key="1">
    <citation type="submission" date="2023-07" db="EMBL/GenBank/DDBJ databases">
        <title>Genomic Encyclopedia of Type Strains, Phase IV (KMG-IV): sequencing the most valuable type-strain genomes for metagenomic binning, comparative biology and taxonomic classification.</title>
        <authorList>
            <person name="Goeker M."/>
        </authorList>
    </citation>
    <scope>NUCLEOTIDE SEQUENCE [LARGE SCALE GENOMIC DNA]</scope>
    <source>
        <strain evidence="8 9">DSM 16784</strain>
    </source>
</reference>
<sequence length="310" mass="36390">MREITVNKNDANQRVDKFLSKALPKLPKNLMYKYIRNKKIKVNGKRCQIDQRLEENDILRLYIAEEFFDVEKDTTFLQVNSDIDVVYEDENIIVMNKPVGLLTHGDIHESSDTLVNRMKKYLYEKSEYHYEDEQSFTPSLAHRIDRNTQGLVIGAKNAESLREVNRFIREGYIDKFYLALIEGILPKKHDTWVHYHKKENQKIEISKNLKVGSKEVKLEYKVLDVRNKISLVEVELHSGKSHQIRAQFASEGYPLLGDFRYGAGKKDFIYQALCAYRLCFHVQDESPLAYLNDKEIKLTSIILLDYFKTL</sequence>
<dbReference type="Proteomes" id="UP001230220">
    <property type="component" value="Unassembled WGS sequence"/>
</dbReference>
<dbReference type="EMBL" id="JAUSUR010000001">
    <property type="protein sequence ID" value="MDQ0359478.1"/>
    <property type="molecule type" value="Genomic_DNA"/>
</dbReference>
<dbReference type="InterPro" id="IPR006145">
    <property type="entry name" value="PsdUridine_synth_RsuA/RluA"/>
</dbReference>
<accession>A0ABU0DXV6</accession>
<dbReference type="RefSeq" id="WP_307404617.1">
    <property type="nucleotide sequence ID" value="NZ_JAUSUR010000001.1"/>
</dbReference>
<evidence type="ECO:0000256" key="3">
    <source>
        <dbReference type="ARBA" id="ARBA00023235"/>
    </source>
</evidence>
<protein>
    <recommendedName>
        <fullName evidence="4">RNA pseudouridylate synthase</fullName>
    </recommendedName>
    <alternativeName>
        <fullName evidence="5">RNA-uridine isomerase</fullName>
    </alternativeName>
</protein>
<dbReference type="PANTHER" id="PTHR21600:SF83">
    <property type="entry name" value="PSEUDOURIDYLATE SYNTHASE RPUSD4, MITOCHONDRIAL"/>
    <property type="match status" value="1"/>
</dbReference>
<evidence type="ECO:0000313" key="8">
    <source>
        <dbReference type="EMBL" id="MDQ0359478.1"/>
    </source>
</evidence>
<comment type="caution">
    <text evidence="8">The sequence shown here is derived from an EMBL/GenBank/DDBJ whole genome shotgun (WGS) entry which is preliminary data.</text>
</comment>
<dbReference type="CDD" id="cd00165">
    <property type="entry name" value="S4"/>
    <property type="match status" value="1"/>
</dbReference>
<keyword evidence="6" id="KW-0694">RNA-binding</keyword>
<evidence type="ECO:0000256" key="4">
    <source>
        <dbReference type="ARBA" id="ARBA00031870"/>
    </source>
</evidence>